<dbReference type="GO" id="GO:0000287">
    <property type="term" value="F:magnesium ion binding"/>
    <property type="evidence" value="ECO:0007669"/>
    <property type="project" value="UniProtKB-UniRule"/>
</dbReference>
<keyword evidence="3 4" id="KW-0464">Manganese</keyword>
<accession>A0A399F0S5</accession>
<feature type="binding site" evidence="4">
    <location>
        <position position="281"/>
    </location>
    <ligand>
        <name>Mn(2+)</name>
        <dbReference type="ChEBI" id="CHEBI:29035"/>
        <label>2</label>
    </ligand>
</feature>
<dbReference type="InterPro" id="IPR017850">
    <property type="entry name" value="Alkaline_phosphatase_core_sf"/>
</dbReference>
<reference evidence="7 8" key="1">
    <citation type="submission" date="2018-08" db="EMBL/GenBank/DDBJ databases">
        <title>Meiothermus terrae DSM 26712 genome sequencing project.</title>
        <authorList>
            <person name="Da Costa M.S."/>
            <person name="Albuquerque L."/>
            <person name="Raposo P."/>
            <person name="Froufe H.J.C."/>
            <person name="Barroso C.S."/>
            <person name="Egas C."/>
        </authorList>
    </citation>
    <scope>NUCLEOTIDE SEQUENCE [LARGE SCALE GENOMIC DNA]</scope>
    <source>
        <strain evidence="7 8">DSM 26712</strain>
    </source>
</reference>
<dbReference type="NCBIfam" id="TIGR01696">
    <property type="entry name" value="deoB"/>
    <property type="match status" value="1"/>
</dbReference>
<protein>
    <recommendedName>
        <fullName evidence="4 5">Phosphopentomutase</fullName>
        <ecNumber evidence="4 5">5.4.2.7</ecNumber>
    </recommendedName>
    <alternativeName>
        <fullName evidence="4">Phosphodeoxyribomutase</fullName>
    </alternativeName>
</protein>
<dbReference type="RefSeq" id="WP_119314019.1">
    <property type="nucleotide sequence ID" value="NZ_QXDL01000021.1"/>
</dbReference>
<dbReference type="GO" id="GO:0008973">
    <property type="term" value="F:phosphopentomutase activity"/>
    <property type="evidence" value="ECO:0007669"/>
    <property type="project" value="UniProtKB-UniRule"/>
</dbReference>
<dbReference type="Pfam" id="PF01676">
    <property type="entry name" value="Metalloenzyme"/>
    <property type="match status" value="1"/>
</dbReference>
<comment type="subcellular location">
    <subcellularLocation>
        <location evidence="4">Cytoplasm</location>
    </subcellularLocation>
</comment>
<comment type="catalytic activity">
    <reaction evidence="4">
        <text>alpha-D-ribose 1-phosphate = D-ribose 5-phosphate</text>
        <dbReference type="Rhea" id="RHEA:18793"/>
        <dbReference type="ChEBI" id="CHEBI:57720"/>
        <dbReference type="ChEBI" id="CHEBI:78346"/>
        <dbReference type="EC" id="5.4.2.7"/>
    </reaction>
</comment>
<dbReference type="InterPro" id="IPR010045">
    <property type="entry name" value="DeoB"/>
</dbReference>
<keyword evidence="2 4" id="KW-0479">Metal-binding</keyword>
<keyword evidence="8" id="KW-1185">Reference proteome</keyword>
<dbReference type="Gene3D" id="3.30.70.1250">
    <property type="entry name" value="Phosphopentomutase"/>
    <property type="match status" value="1"/>
</dbReference>
<dbReference type="SUPFAM" id="SSF143856">
    <property type="entry name" value="DeoB insert domain-like"/>
    <property type="match status" value="1"/>
</dbReference>
<evidence type="ECO:0000256" key="2">
    <source>
        <dbReference type="ARBA" id="ARBA00022723"/>
    </source>
</evidence>
<evidence type="ECO:0000313" key="7">
    <source>
        <dbReference type="EMBL" id="RIH89236.1"/>
    </source>
</evidence>
<proteinExistence type="inferred from homology"/>
<dbReference type="InterPro" id="IPR006124">
    <property type="entry name" value="Metalloenzyme"/>
</dbReference>
<evidence type="ECO:0000256" key="4">
    <source>
        <dbReference type="HAMAP-Rule" id="MF_00740"/>
    </source>
</evidence>
<dbReference type="Proteomes" id="UP000265715">
    <property type="component" value="Unassembled WGS sequence"/>
</dbReference>
<dbReference type="CDD" id="cd16009">
    <property type="entry name" value="PPM"/>
    <property type="match status" value="1"/>
</dbReference>
<dbReference type="GO" id="GO:0030145">
    <property type="term" value="F:manganese ion binding"/>
    <property type="evidence" value="ECO:0007669"/>
    <property type="project" value="UniProtKB-UniRule"/>
</dbReference>
<comment type="cofactor">
    <cofactor evidence="4">
        <name>Mn(2+)</name>
        <dbReference type="ChEBI" id="CHEBI:29035"/>
    </cofactor>
    <text evidence="4">Binds 2 manganese ions.</text>
</comment>
<keyword evidence="4 7" id="KW-0413">Isomerase</keyword>
<keyword evidence="4" id="KW-0963">Cytoplasm</keyword>
<dbReference type="NCBIfam" id="NF003766">
    <property type="entry name" value="PRK05362.1"/>
    <property type="match status" value="1"/>
</dbReference>
<dbReference type="EC" id="5.4.2.7" evidence="4 5"/>
<dbReference type="UniPathway" id="UPA00087">
    <property type="reaction ID" value="UER00173"/>
</dbReference>
<feature type="binding site" evidence="4">
    <location>
        <position position="323"/>
    </location>
    <ligand>
        <name>Mn(2+)</name>
        <dbReference type="ChEBI" id="CHEBI:29035"/>
        <label>1</label>
    </ligand>
</feature>
<evidence type="ECO:0000313" key="8">
    <source>
        <dbReference type="Proteomes" id="UP000265715"/>
    </source>
</evidence>
<dbReference type="SUPFAM" id="SSF53649">
    <property type="entry name" value="Alkaline phosphatase-like"/>
    <property type="match status" value="1"/>
</dbReference>
<dbReference type="PANTHER" id="PTHR21110">
    <property type="entry name" value="PHOSPHOPENTOMUTASE"/>
    <property type="match status" value="1"/>
</dbReference>
<dbReference type="GO" id="GO:0009117">
    <property type="term" value="P:nucleotide metabolic process"/>
    <property type="evidence" value="ECO:0007669"/>
    <property type="project" value="UniProtKB-UniRule"/>
</dbReference>
<dbReference type="GO" id="GO:0005829">
    <property type="term" value="C:cytosol"/>
    <property type="evidence" value="ECO:0007669"/>
    <property type="project" value="TreeGrafter"/>
</dbReference>
<dbReference type="PIRSF" id="PIRSF001491">
    <property type="entry name" value="Ppentomutase"/>
    <property type="match status" value="1"/>
</dbReference>
<dbReference type="EMBL" id="QXDL01000021">
    <property type="protein sequence ID" value="RIH89236.1"/>
    <property type="molecule type" value="Genomic_DNA"/>
</dbReference>
<evidence type="ECO:0000259" key="6">
    <source>
        <dbReference type="Pfam" id="PF01676"/>
    </source>
</evidence>
<dbReference type="GO" id="GO:0043094">
    <property type="term" value="P:metabolic compound salvage"/>
    <property type="evidence" value="ECO:0007669"/>
    <property type="project" value="UniProtKB-UniRule"/>
</dbReference>
<dbReference type="HAMAP" id="MF_00740">
    <property type="entry name" value="Phosphopentomut"/>
    <property type="match status" value="1"/>
</dbReference>
<dbReference type="AlphaFoldDB" id="A0A399F0S5"/>
<dbReference type="InterPro" id="IPR024052">
    <property type="entry name" value="Phosphopentomutase_DeoB_cap_sf"/>
</dbReference>
<sequence>MKITTIVLDSVGLGYLPDAARFGDEGADTLDHTVLKTGVELPNLAALGLGRVPGVHSLPPAEAPQGAFGRMAEVNPGKDTSTGHWEFVGVQLEHPFQVFPQGFPHDFLQRYAERIGVGGWLLNRPYSGTDAIRDYGDAHLETGFPIVYTSADSVFQVAAHTGKVGLETLYAWCRAAREMLVGPLAVARVIARPFEGQPGSFSRREDLRKDFALEPPHNVLDVLKEGGLEVVGVGKIPDIYAHRGFTREVKSKNNADGIARTMGLMQQDFSGLVFTNLVDFDAKFGHRRNPEGYAAALRDFDTALPGILAGLGPGDYLFIVSDHGNDPTWRGTDHTREYGMLLAVGPGLAGRDLGTRETFADLAATWAGLFGLEWGGPGKRIV</sequence>
<name>A0A399F0S5_9DEIN</name>
<dbReference type="GO" id="GO:0006015">
    <property type="term" value="P:5-phosphoribose 1-diphosphate biosynthetic process"/>
    <property type="evidence" value="ECO:0007669"/>
    <property type="project" value="UniProtKB-UniPathway"/>
</dbReference>
<feature type="domain" description="Metalloenzyme" evidence="6">
    <location>
        <begin position="1"/>
        <end position="373"/>
    </location>
</feature>
<dbReference type="PANTHER" id="PTHR21110:SF0">
    <property type="entry name" value="PHOSPHOPENTOMUTASE"/>
    <property type="match status" value="1"/>
</dbReference>
<comment type="similarity">
    <text evidence="1 4">Belongs to the phosphopentomutase family.</text>
</comment>
<dbReference type="GO" id="GO:0006018">
    <property type="term" value="P:2-deoxyribose 1-phosphate catabolic process"/>
    <property type="evidence" value="ECO:0007669"/>
    <property type="project" value="UniProtKB-UniRule"/>
</dbReference>
<comment type="catalytic activity">
    <reaction evidence="4">
        <text>2-deoxy-alpha-D-ribose 1-phosphate = 2-deoxy-D-ribose 5-phosphate</text>
        <dbReference type="Rhea" id="RHEA:27658"/>
        <dbReference type="ChEBI" id="CHEBI:57259"/>
        <dbReference type="ChEBI" id="CHEBI:62877"/>
        <dbReference type="EC" id="5.4.2.7"/>
    </reaction>
</comment>
<comment type="pathway">
    <text evidence="4">Carbohydrate degradation; 2-deoxy-D-ribose 1-phosphate degradation; D-glyceraldehyde 3-phosphate and acetaldehyde from 2-deoxy-alpha-D-ribose 1-phosphate: step 1/2.</text>
</comment>
<evidence type="ECO:0000256" key="1">
    <source>
        <dbReference type="ARBA" id="ARBA00010373"/>
    </source>
</evidence>
<gene>
    <name evidence="4 7" type="primary">deoB</name>
    <name evidence="7" type="ORF">Mterra_00817</name>
</gene>
<feature type="binding site" evidence="4">
    <location>
        <position position="334"/>
    </location>
    <ligand>
        <name>Mn(2+)</name>
        <dbReference type="ChEBI" id="CHEBI:29035"/>
        <label>2</label>
    </ligand>
</feature>
<dbReference type="Gene3D" id="3.40.720.10">
    <property type="entry name" value="Alkaline Phosphatase, subunit A"/>
    <property type="match status" value="1"/>
</dbReference>
<dbReference type="OrthoDB" id="9769930at2"/>
<comment type="function">
    <text evidence="4">Isomerase that catalyzes the conversion of deoxy-ribose 1-phosphate (dRib-1-P) and ribose 1-phosphate (Rib-1-P) to deoxy-ribose 5-phosphate (dRib-5-P) and ribose 5-phosphate (Rib-5-P), respectively.</text>
</comment>
<evidence type="ECO:0000256" key="5">
    <source>
        <dbReference type="NCBIfam" id="TIGR01696"/>
    </source>
</evidence>
<comment type="caution">
    <text evidence="7">The sequence shown here is derived from an EMBL/GenBank/DDBJ whole genome shotgun (WGS) entry which is preliminary data.</text>
</comment>
<feature type="binding site" evidence="4">
    <location>
        <position position="286"/>
    </location>
    <ligand>
        <name>Mn(2+)</name>
        <dbReference type="ChEBI" id="CHEBI:29035"/>
        <label>2</label>
    </ligand>
</feature>
<feature type="binding site" evidence="4">
    <location>
        <position position="322"/>
    </location>
    <ligand>
        <name>Mn(2+)</name>
        <dbReference type="ChEBI" id="CHEBI:29035"/>
        <label>1</label>
    </ligand>
</feature>
<evidence type="ECO:0000256" key="3">
    <source>
        <dbReference type="ARBA" id="ARBA00023211"/>
    </source>
</evidence>
<organism evidence="7 8">
    <name type="scientific">Calidithermus terrae</name>
    <dbReference type="NCBI Taxonomy" id="1408545"/>
    <lineage>
        <taxon>Bacteria</taxon>
        <taxon>Thermotogati</taxon>
        <taxon>Deinococcota</taxon>
        <taxon>Deinococci</taxon>
        <taxon>Thermales</taxon>
        <taxon>Thermaceae</taxon>
        <taxon>Calidithermus</taxon>
    </lineage>
</organism>
<feature type="binding site" evidence="4">
    <location>
        <position position="9"/>
    </location>
    <ligand>
        <name>Mn(2+)</name>
        <dbReference type="ChEBI" id="CHEBI:29035"/>
        <label>1</label>
    </ligand>
</feature>